<evidence type="ECO:0000256" key="1">
    <source>
        <dbReference type="ARBA" id="ARBA00004613"/>
    </source>
</evidence>
<dbReference type="GO" id="GO:0042834">
    <property type="term" value="F:peptidoglycan binding"/>
    <property type="evidence" value="ECO:0007669"/>
    <property type="project" value="InterPro"/>
</dbReference>
<keyword evidence="6 8" id="KW-0391">Immunity</keyword>
<dbReference type="InterPro" id="IPR002502">
    <property type="entry name" value="Amidase_domain"/>
</dbReference>
<evidence type="ECO:0000256" key="7">
    <source>
        <dbReference type="ARBA" id="ARBA00023157"/>
    </source>
</evidence>
<feature type="domain" description="N-acetylmuramoyl-L-alanine amidase" evidence="11">
    <location>
        <begin position="34"/>
        <end position="172"/>
    </location>
</feature>
<keyword evidence="4 8" id="KW-0399">Innate immunity</keyword>
<dbReference type="GO" id="GO:0045087">
    <property type="term" value="P:innate immune response"/>
    <property type="evidence" value="ECO:0007669"/>
    <property type="project" value="UniProtKB-KW"/>
</dbReference>
<comment type="subcellular location">
    <subcellularLocation>
        <location evidence="1">Secreted</location>
    </subcellularLocation>
</comment>
<evidence type="ECO:0000256" key="6">
    <source>
        <dbReference type="ARBA" id="ARBA00022859"/>
    </source>
</evidence>
<feature type="chain" id="PRO_5002675007" description="Peptidoglycan-recognition protein" evidence="10">
    <location>
        <begin position="24"/>
        <end position="188"/>
    </location>
</feature>
<dbReference type="FunFam" id="3.40.80.10:FF:000001">
    <property type="entry name" value="Peptidoglycan recognition protein 1"/>
    <property type="match status" value="1"/>
</dbReference>
<dbReference type="SMART" id="SM00644">
    <property type="entry name" value="Ami_2"/>
    <property type="match status" value="1"/>
</dbReference>
<dbReference type="PANTHER" id="PTHR11022:SF75">
    <property type="entry name" value="PEPTIDOGLYCAN-RECOGNITION PROTEIN SB1-RELATED"/>
    <property type="match status" value="1"/>
</dbReference>
<dbReference type="InterPro" id="IPR015510">
    <property type="entry name" value="PGRP"/>
</dbReference>
<dbReference type="InterPro" id="IPR006619">
    <property type="entry name" value="PGRP_domain_met/bac"/>
</dbReference>
<accession>A4VB98</accession>
<evidence type="ECO:0000256" key="9">
    <source>
        <dbReference type="PIRSR" id="PIRSR037945-1"/>
    </source>
</evidence>
<proteinExistence type="evidence at transcript level"/>
<dbReference type="GO" id="GO:0008270">
    <property type="term" value="F:zinc ion binding"/>
    <property type="evidence" value="ECO:0007669"/>
    <property type="project" value="InterPro"/>
</dbReference>
<organism evidence="13">
    <name type="scientific">Eristalis tenax</name>
    <name type="common">Drone fly</name>
    <name type="synonym">Musca tenax</name>
    <dbReference type="NCBI Taxonomy" id="198635"/>
    <lineage>
        <taxon>Eukaryota</taxon>
        <taxon>Metazoa</taxon>
        <taxon>Ecdysozoa</taxon>
        <taxon>Arthropoda</taxon>
        <taxon>Hexapoda</taxon>
        <taxon>Insecta</taxon>
        <taxon>Pterygota</taxon>
        <taxon>Neoptera</taxon>
        <taxon>Endopterygota</taxon>
        <taxon>Diptera</taxon>
        <taxon>Brachycera</taxon>
        <taxon>Muscomorpha</taxon>
        <taxon>Syrphoidea</taxon>
        <taxon>Syrphidae</taxon>
        <taxon>Eristalinae</taxon>
        <taxon>Eristalini</taxon>
        <taxon>Eristalis</taxon>
    </lineage>
</organism>
<evidence type="ECO:0000256" key="10">
    <source>
        <dbReference type="SAM" id="SignalP"/>
    </source>
</evidence>
<comment type="similarity">
    <text evidence="2 8">Belongs to the N-acetylmuramoyl-L-alanine amidase 2 family.</text>
</comment>
<keyword evidence="7" id="KW-1015">Disulfide bond</keyword>
<evidence type="ECO:0000256" key="8">
    <source>
        <dbReference type="PIRNR" id="PIRNR037945"/>
    </source>
</evidence>
<evidence type="ECO:0000259" key="12">
    <source>
        <dbReference type="SMART" id="SM00701"/>
    </source>
</evidence>
<dbReference type="CDD" id="cd06583">
    <property type="entry name" value="PGRP"/>
    <property type="match status" value="1"/>
</dbReference>
<dbReference type="PIRSF" id="PIRSF037945">
    <property type="entry name" value="PGRPs"/>
    <property type="match status" value="1"/>
</dbReference>
<dbReference type="InterPro" id="IPR036505">
    <property type="entry name" value="Amidase/PGRP_sf"/>
</dbReference>
<evidence type="ECO:0000259" key="11">
    <source>
        <dbReference type="SMART" id="SM00644"/>
    </source>
</evidence>
<dbReference type="SUPFAM" id="SSF55846">
    <property type="entry name" value="N-acetylmuramoyl-L-alanine amidase-like"/>
    <property type="match status" value="1"/>
</dbReference>
<dbReference type="InterPro" id="IPR017331">
    <property type="entry name" value="Peptidoglycan_recognition"/>
</dbReference>
<dbReference type="GO" id="GO:0005576">
    <property type="term" value="C:extracellular region"/>
    <property type="evidence" value="ECO:0007669"/>
    <property type="project" value="UniProtKB-SubCell"/>
</dbReference>
<evidence type="ECO:0000313" key="13">
    <source>
        <dbReference type="EMBL" id="CAM92107.1"/>
    </source>
</evidence>
<keyword evidence="3" id="KW-0964">Secreted</keyword>
<dbReference type="SMART" id="SM00701">
    <property type="entry name" value="PGRP"/>
    <property type="match status" value="1"/>
</dbReference>
<feature type="domain" description="Peptidoglycan recognition protein family" evidence="12">
    <location>
        <begin position="24"/>
        <end position="166"/>
    </location>
</feature>
<feature type="signal peptide" evidence="10">
    <location>
        <begin position="1"/>
        <end position="23"/>
    </location>
</feature>
<name>A4VB98_ERITN</name>
<dbReference type="AlphaFoldDB" id="A4VB98"/>
<dbReference type="GO" id="GO:0008745">
    <property type="term" value="F:N-acetylmuramoyl-L-alanine amidase activity"/>
    <property type="evidence" value="ECO:0007669"/>
    <property type="project" value="InterPro"/>
</dbReference>
<dbReference type="EMBL" id="AM706416">
    <property type="protein sequence ID" value="CAM92107.1"/>
    <property type="molecule type" value="mRNA"/>
</dbReference>
<dbReference type="GO" id="GO:0009253">
    <property type="term" value="P:peptidoglycan catabolic process"/>
    <property type="evidence" value="ECO:0007669"/>
    <property type="project" value="InterPro"/>
</dbReference>
<evidence type="ECO:0000256" key="5">
    <source>
        <dbReference type="ARBA" id="ARBA00022729"/>
    </source>
</evidence>
<reference evidence="13" key="1">
    <citation type="journal article" date="2007" name="BMC Genomics">
        <title>Analysis of the immune-inducible transcriptome from microbial stress resistant, rat-tailed maggots of the drone fly Eristalis tenax.</title>
        <authorList>
            <person name="Altincicek B."/>
            <person name="Vilcinskas A."/>
        </authorList>
    </citation>
    <scope>NUCLEOTIDE SEQUENCE</scope>
    <source>
        <strain evidence="13">8</strain>
    </source>
</reference>
<evidence type="ECO:0000256" key="4">
    <source>
        <dbReference type="ARBA" id="ARBA00022588"/>
    </source>
</evidence>
<sequence length="188" mass="20543">MSSKVALQISAVLLVVAIQCCSGISIEPRSSWGGGPTSAKKINGPVQYVVIHHSDHPNGCSDSSRCQQLIRNIQSDHKNRRKFDDIGYNFIVAGDGKVYEGRGFGRLGSRAPNYNSKSIGIVFLGNFEKQLPSSTMLNNAKDLIAQAVSGGHLKSDYILLGHRQTKATLCPGTKLFNEIKTWPKWKSI</sequence>
<evidence type="ECO:0000256" key="3">
    <source>
        <dbReference type="ARBA" id="ARBA00022525"/>
    </source>
</evidence>
<protein>
    <recommendedName>
        <fullName evidence="8">Peptidoglycan-recognition protein</fullName>
    </recommendedName>
</protein>
<dbReference type="Pfam" id="PF01510">
    <property type="entry name" value="Amidase_2"/>
    <property type="match status" value="1"/>
</dbReference>
<evidence type="ECO:0000256" key="2">
    <source>
        <dbReference type="ARBA" id="ARBA00007553"/>
    </source>
</evidence>
<dbReference type="Gene3D" id="3.40.80.10">
    <property type="entry name" value="Peptidoglycan recognition protein-like"/>
    <property type="match status" value="1"/>
</dbReference>
<feature type="disulfide bond" evidence="9">
    <location>
        <begin position="60"/>
        <end position="66"/>
    </location>
</feature>
<dbReference type="PANTHER" id="PTHR11022">
    <property type="entry name" value="PEPTIDOGLYCAN RECOGNITION PROTEIN"/>
    <property type="match status" value="1"/>
</dbReference>
<keyword evidence="5 10" id="KW-0732">Signal</keyword>